<feature type="transmembrane region" description="Helical" evidence="1">
    <location>
        <begin position="63"/>
        <end position="95"/>
    </location>
</feature>
<organism evidence="2 3">
    <name type="scientific">Cryptosporangium minutisporangium</name>
    <dbReference type="NCBI Taxonomy" id="113569"/>
    <lineage>
        <taxon>Bacteria</taxon>
        <taxon>Bacillati</taxon>
        <taxon>Actinomycetota</taxon>
        <taxon>Actinomycetes</taxon>
        <taxon>Cryptosporangiales</taxon>
        <taxon>Cryptosporangiaceae</taxon>
        <taxon>Cryptosporangium</taxon>
    </lineage>
</organism>
<reference evidence="3" key="1">
    <citation type="journal article" date="2019" name="Int. J. Syst. Evol. Microbiol.">
        <title>The Global Catalogue of Microorganisms (GCM) 10K type strain sequencing project: providing services to taxonomists for standard genome sequencing and annotation.</title>
        <authorList>
            <consortium name="The Broad Institute Genomics Platform"/>
            <consortium name="The Broad Institute Genome Sequencing Center for Infectious Disease"/>
            <person name="Wu L."/>
            <person name="Ma J."/>
        </authorList>
    </citation>
    <scope>NUCLEOTIDE SEQUENCE [LARGE SCALE GENOMIC DNA]</scope>
    <source>
        <strain evidence="3">JCM 9458</strain>
    </source>
</reference>
<dbReference type="EMBL" id="BAAAYN010000023">
    <property type="protein sequence ID" value="GAA3388762.1"/>
    <property type="molecule type" value="Genomic_DNA"/>
</dbReference>
<evidence type="ECO:0000313" key="3">
    <source>
        <dbReference type="Proteomes" id="UP001501676"/>
    </source>
</evidence>
<evidence type="ECO:0000256" key="1">
    <source>
        <dbReference type="SAM" id="Phobius"/>
    </source>
</evidence>
<dbReference type="RefSeq" id="WP_345729298.1">
    <property type="nucleotide sequence ID" value="NZ_BAAAYN010000023.1"/>
</dbReference>
<keyword evidence="3" id="KW-1185">Reference proteome</keyword>
<gene>
    <name evidence="2" type="ORF">GCM10020369_36210</name>
</gene>
<protein>
    <submittedName>
        <fullName evidence="2">Uncharacterized protein</fullName>
    </submittedName>
</protein>
<accession>A0ABP6SZQ0</accession>
<comment type="caution">
    <text evidence="2">The sequence shown here is derived from an EMBL/GenBank/DDBJ whole genome shotgun (WGS) entry which is preliminary data.</text>
</comment>
<keyword evidence="1" id="KW-1133">Transmembrane helix</keyword>
<feature type="transmembrane region" description="Helical" evidence="1">
    <location>
        <begin position="32"/>
        <end position="51"/>
    </location>
</feature>
<dbReference type="Proteomes" id="UP001501676">
    <property type="component" value="Unassembled WGS sequence"/>
</dbReference>
<keyword evidence="1" id="KW-0472">Membrane</keyword>
<evidence type="ECO:0000313" key="2">
    <source>
        <dbReference type="EMBL" id="GAA3388762.1"/>
    </source>
</evidence>
<name>A0ABP6SZQ0_9ACTN</name>
<proteinExistence type="predicted"/>
<sequence>MAVYERRAEAVRVALITASWAWVPALAFRQSAIAFLLMWQGIVSVPIWYYLCDARRWSHRTIFGGSFMLVGVALTACLLIAVGWLAGLLAVLVFAPVAVLMPFTDFDQAGSGLDMQD</sequence>
<keyword evidence="1" id="KW-0812">Transmembrane</keyword>